<feature type="transmembrane region" description="Helical" evidence="8">
    <location>
        <begin position="305"/>
        <end position="325"/>
    </location>
</feature>
<organism evidence="10 11">
    <name type="scientific">Gossypium hirsutum</name>
    <name type="common">Upland cotton</name>
    <name type="synonym">Gossypium mexicanum</name>
    <dbReference type="NCBI Taxonomy" id="3635"/>
    <lineage>
        <taxon>Eukaryota</taxon>
        <taxon>Viridiplantae</taxon>
        <taxon>Streptophyta</taxon>
        <taxon>Embryophyta</taxon>
        <taxon>Tracheophyta</taxon>
        <taxon>Spermatophyta</taxon>
        <taxon>Magnoliopsida</taxon>
        <taxon>eudicotyledons</taxon>
        <taxon>Gunneridae</taxon>
        <taxon>Pentapetalae</taxon>
        <taxon>rosids</taxon>
        <taxon>malvids</taxon>
        <taxon>Malvales</taxon>
        <taxon>Malvaceae</taxon>
        <taxon>Malvoideae</taxon>
        <taxon>Gossypium</taxon>
    </lineage>
</organism>
<gene>
    <name evidence="11" type="primary">LOC107919341</name>
</gene>
<keyword evidence="3 8" id="KW-0808">Transferase</keyword>
<evidence type="ECO:0000256" key="6">
    <source>
        <dbReference type="ARBA" id="ARBA00023136"/>
    </source>
</evidence>
<name>A0ABM3BBW0_GOSHI</name>
<sequence>MSNLLRPWNNRWLLPQMLCITVDFQEHSEKRPPHTFKRCVSIPILWPGSLSAQIVKEKPHFQFIYLLPLQKLLRFPVSPFKRNIKSKRKIYDSNRMVAMEINAAKGTRTYQVFFCHGRLVSGPDPRGLFLTSVSILISTWIFTIYIANDLQNTNPTLVITICSILTIVVIVNLILVTAIDPGIIPRSTQQSSVEDTDSSNGSRRKEVTINGVQLKLKYCRICRIFRPPRSCHCAICDNCVEKFDHHCPWIGQCIALRNYRFYLAFLITALVFFIYIFAFSCWRIHQRMLESGTGLFGMLRNCPETLALTLFSFAAIWFLGGLAIFHSSLTAINQTAYENFRNRYEGSPNPYDKGIISNITEVLFSPLPPSRVDFRAEAMPRWNVEDEKPPLG</sequence>
<accession>A0ABM3BBW0</accession>
<dbReference type="Proteomes" id="UP000818029">
    <property type="component" value="Chromosome D13"/>
</dbReference>
<reference evidence="10" key="1">
    <citation type="journal article" date="2020" name="Nat. Genet.">
        <title>Genomic diversifications of five Gossypium allopolyploid species and their impact on cotton improvement.</title>
        <authorList>
            <person name="Chen Z.J."/>
            <person name="Sreedasyam A."/>
            <person name="Ando A."/>
            <person name="Song Q."/>
            <person name="De Santiago L.M."/>
            <person name="Hulse-Kemp A.M."/>
            <person name="Ding M."/>
            <person name="Ye W."/>
            <person name="Kirkbride R.C."/>
            <person name="Jenkins J."/>
            <person name="Plott C."/>
            <person name="Lovell J."/>
            <person name="Lin Y.M."/>
            <person name="Vaughn R."/>
            <person name="Liu B."/>
            <person name="Simpson S."/>
            <person name="Scheffler B.E."/>
            <person name="Wen L."/>
            <person name="Saski C.A."/>
            <person name="Grover C.E."/>
            <person name="Hu G."/>
            <person name="Conover J.L."/>
            <person name="Carlson J.W."/>
            <person name="Shu S."/>
            <person name="Boston L.B."/>
            <person name="Williams M."/>
            <person name="Peterson D.G."/>
            <person name="McGee K."/>
            <person name="Jones D.C."/>
            <person name="Wendel J.F."/>
            <person name="Stelly D.M."/>
            <person name="Grimwood J."/>
            <person name="Schmutz J."/>
        </authorList>
    </citation>
    <scope>NUCLEOTIDE SEQUENCE [LARGE SCALE GENOMIC DNA]</scope>
    <source>
        <strain evidence="10">cv. TM-1</strain>
    </source>
</reference>
<comment type="catalytic activity">
    <reaction evidence="8">
        <text>L-cysteinyl-[protein] + hexadecanoyl-CoA = S-hexadecanoyl-L-cysteinyl-[protein] + CoA</text>
        <dbReference type="Rhea" id="RHEA:36683"/>
        <dbReference type="Rhea" id="RHEA-COMP:10131"/>
        <dbReference type="Rhea" id="RHEA-COMP:11032"/>
        <dbReference type="ChEBI" id="CHEBI:29950"/>
        <dbReference type="ChEBI" id="CHEBI:57287"/>
        <dbReference type="ChEBI" id="CHEBI:57379"/>
        <dbReference type="ChEBI" id="CHEBI:74151"/>
        <dbReference type="EC" id="2.3.1.225"/>
    </reaction>
</comment>
<dbReference type="PANTHER" id="PTHR22883:SF57">
    <property type="entry name" value="S-ACYLTRANSFERASE"/>
    <property type="match status" value="1"/>
</dbReference>
<keyword evidence="5 8" id="KW-1133">Transmembrane helix</keyword>
<evidence type="ECO:0000313" key="10">
    <source>
        <dbReference type="Proteomes" id="UP000818029"/>
    </source>
</evidence>
<evidence type="ECO:0000256" key="2">
    <source>
        <dbReference type="ARBA" id="ARBA00008574"/>
    </source>
</evidence>
<evidence type="ECO:0000256" key="8">
    <source>
        <dbReference type="RuleBase" id="RU079119"/>
    </source>
</evidence>
<evidence type="ECO:0000313" key="11">
    <source>
        <dbReference type="RefSeq" id="XP_040964528.1"/>
    </source>
</evidence>
<feature type="transmembrane region" description="Helical" evidence="8">
    <location>
        <begin position="158"/>
        <end position="179"/>
    </location>
</feature>
<comment type="similarity">
    <text evidence="2 8">Belongs to the DHHC palmitoyltransferase family.</text>
</comment>
<reference evidence="11" key="2">
    <citation type="submission" date="2025-08" db="UniProtKB">
        <authorList>
            <consortium name="RefSeq"/>
        </authorList>
    </citation>
    <scope>IDENTIFICATION</scope>
</reference>
<keyword evidence="10" id="KW-1185">Reference proteome</keyword>
<dbReference type="EC" id="2.3.1.225" evidence="8"/>
<proteinExistence type="inferred from homology"/>
<evidence type="ECO:0000259" key="9">
    <source>
        <dbReference type="Pfam" id="PF01529"/>
    </source>
</evidence>
<feature type="domain" description="Palmitoyltransferase DHHC" evidence="9">
    <location>
        <begin position="215"/>
        <end position="342"/>
    </location>
</feature>
<keyword evidence="6 8" id="KW-0472">Membrane</keyword>
<evidence type="ECO:0000256" key="3">
    <source>
        <dbReference type="ARBA" id="ARBA00022679"/>
    </source>
</evidence>
<comment type="subcellular location">
    <subcellularLocation>
        <location evidence="1">Endomembrane system</location>
        <topology evidence="1">Multi-pass membrane protein</topology>
    </subcellularLocation>
</comment>
<keyword evidence="7 8" id="KW-0012">Acyltransferase</keyword>
<evidence type="ECO:0000256" key="7">
    <source>
        <dbReference type="ARBA" id="ARBA00023315"/>
    </source>
</evidence>
<evidence type="ECO:0000256" key="1">
    <source>
        <dbReference type="ARBA" id="ARBA00004127"/>
    </source>
</evidence>
<dbReference type="GeneID" id="107919341"/>
<dbReference type="PANTHER" id="PTHR22883">
    <property type="entry name" value="ZINC FINGER DHHC DOMAIN CONTAINING PROTEIN"/>
    <property type="match status" value="1"/>
</dbReference>
<keyword evidence="4 8" id="KW-0812">Transmembrane</keyword>
<dbReference type="PROSITE" id="PS50216">
    <property type="entry name" value="DHHC"/>
    <property type="match status" value="1"/>
</dbReference>
<evidence type="ECO:0000256" key="4">
    <source>
        <dbReference type="ARBA" id="ARBA00022692"/>
    </source>
</evidence>
<dbReference type="InterPro" id="IPR001594">
    <property type="entry name" value="Palmitoyltrfase_DHHC"/>
</dbReference>
<dbReference type="RefSeq" id="XP_040964528.1">
    <property type="nucleotide sequence ID" value="XM_041108594.1"/>
</dbReference>
<evidence type="ECO:0000256" key="5">
    <source>
        <dbReference type="ARBA" id="ARBA00022989"/>
    </source>
</evidence>
<protein>
    <recommendedName>
        <fullName evidence="8">S-acyltransferase</fullName>
        <ecNumber evidence="8">2.3.1.225</ecNumber>
    </recommendedName>
    <alternativeName>
        <fullName evidence="8">Palmitoyltransferase</fullName>
    </alternativeName>
</protein>
<dbReference type="Pfam" id="PF01529">
    <property type="entry name" value="DHHC"/>
    <property type="match status" value="1"/>
</dbReference>
<dbReference type="InterPro" id="IPR039859">
    <property type="entry name" value="PFA4/ZDH16/20/ERF2-like"/>
</dbReference>
<comment type="domain">
    <text evidence="8">The DHHC domain is required for palmitoyltransferase activity.</text>
</comment>
<feature type="transmembrane region" description="Helical" evidence="8">
    <location>
        <begin position="261"/>
        <end position="285"/>
    </location>
</feature>
<feature type="transmembrane region" description="Helical" evidence="8">
    <location>
        <begin position="127"/>
        <end position="146"/>
    </location>
</feature>